<evidence type="ECO:0000313" key="3">
    <source>
        <dbReference type="Proteomes" id="UP000323011"/>
    </source>
</evidence>
<dbReference type="AlphaFoldDB" id="A0A5A8CC20"/>
<evidence type="ECO:0000313" key="2">
    <source>
        <dbReference type="EMBL" id="KAA0150084.1"/>
    </source>
</evidence>
<organism evidence="2 3">
    <name type="scientific">Cafeteria roenbergensis</name>
    <name type="common">Marine flagellate</name>
    <dbReference type="NCBI Taxonomy" id="33653"/>
    <lineage>
        <taxon>Eukaryota</taxon>
        <taxon>Sar</taxon>
        <taxon>Stramenopiles</taxon>
        <taxon>Bigyra</taxon>
        <taxon>Opalozoa</taxon>
        <taxon>Bicosoecida</taxon>
        <taxon>Cafeteriaceae</taxon>
        <taxon>Cafeteria</taxon>
    </lineage>
</organism>
<evidence type="ECO:0008006" key="4">
    <source>
        <dbReference type="Google" id="ProtNLM"/>
    </source>
</evidence>
<proteinExistence type="predicted"/>
<comment type="caution">
    <text evidence="2">The sequence shown here is derived from an EMBL/GenBank/DDBJ whole genome shotgun (WGS) entry which is preliminary data.</text>
</comment>
<feature type="compositionally biased region" description="Low complexity" evidence="1">
    <location>
        <begin position="32"/>
        <end position="57"/>
    </location>
</feature>
<evidence type="ECO:0000256" key="1">
    <source>
        <dbReference type="SAM" id="MobiDB-lite"/>
    </source>
</evidence>
<dbReference type="EMBL" id="VLTN01000037">
    <property type="protein sequence ID" value="KAA0150084.1"/>
    <property type="molecule type" value="Genomic_DNA"/>
</dbReference>
<dbReference type="InterPro" id="IPR011990">
    <property type="entry name" value="TPR-like_helical_dom_sf"/>
</dbReference>
<sequence length="275" mass="27871">MLWVAEVAASGVRSGQALHVPRLGEEGDLRQGGAAAAPFSPGSRATAAAGGSAALQAPTDGSGPDRAAGEAAAAAADEASAGLEHAAACTGTGTELRAEEASASSGGVDGLTQLRLDQAVAAAERLRAAVDDAEAREPRVRSAGRAAHEAAALEAAVAETADALSPAHFDRRRALTLLARLRLKAGSTDEACDAALAALALARLQYTRPCAPLAIAATFASRVAWACERPELAARLIQMHRSTLEVALGPDHPVVREALLTLAECAAEIRAKEDA</sequence>
<dbReference type="Gene3D" id="1.25.40.10">
    <property type="entry name" value="Tetratricopeptide repeat domain"/>
    <property type="match status" value="1"/>
</dbReference>
<dbReference type="Proteomes" id="UP000323011">
    <property type="component" value="Unassembled WGS sequence"/>
</dbReference>
<keyword evidence="3" id="KW-1185">Reference proteome</keyword>
<reference evidence="2 3" key="1">
    <citation type="submission" date="2019-07" db="EMBL/GenBank/DDBJ databases">
        <title>Genomes of Cafeteria roenbergensis.</title>
        <authorList>
            <person name="Fischer M.G."/>
            <person name="Hackl T."/>
            <person name="Roman M."/>
        </authorList>
    </citation>
    <scope>NUCLEOTIDE SEQUENCE [LARGE SCALE GENOMIC DNA]</scope>
    <source>
        <strain evidence="2 3">BVI</strain>
    </source>
</reference>
<gene>
    <name evidence="2" type="ORF">FNF29_05524</name>
</gene>
<name>A0A5A8CC20_CAFRO</name>
<protein>
    <recommendedName>
        <fullName evidence="4">Kinesin light chain</fullName>
    </recommendedName>
</protein>
<feature type="region of interest" description="Disordered" evidence="1">
    <location>
        <begin position="22"/>
        <end position="76"/>
    </location>
</feature>
<accession>A0A5A8CC20</accession>